<protein>
    <submittedName>
        <fullName evidence="1">Uncharacterized protein</fullName>
    </submittedName>
</protein>
<dbReference type="EMBL" id="SMGK01000003">
    <property type="protein sequence ID" value="TCK72687.1"/>
    <property type="molecule type" value="Genomic_DNA"/>
</dbReference>
<sequence>MQKIQFDDLTQSQLPMADVTLFVSSSDDYEDCWLPFFTLLKKFWPDCTLPIILNTENKSFSLEGLNILCTQTGKQSSFGKTFHAGLEHVKTPNILLIMIDYFIMKEVNLRYLRDAYSAFIEENLDAIYLVDMKTIKETKALRDNLFLIAGPGQDRFSFQAALWKKSSIRKYVLKHENPWLSEYFGSLRFKYSNDRIAFVDESAEPFKYLHTGALHKGGWIKETVPDLENLGISLDWQKRGFYSWRKLSLLQRLKKRRRTATQEVKSRLHLIGMKYGLIKPD</sequence>
<comment type="caution">
    <text evidence="1">The sequence shown here is derived from an EMBL/GenBank/DDBJ whole genome shotgun (WGS) entry which is preliminary data.</text>
</comment>
<evidence type="ECO:0000313" key="1">
    <source>
        <dbReference type="EMBL" id="TCK72687.1"/>
    </source>
</evidence>
<accession>A0A4R1L672</accession>
<dbReference type="AlphaFoldDB" id="A0A4R1L672"/>
<dbReference type="Proteomes" id="UP000295210">
    <property type="component" value="Unassembled WGS sequence"/>
</dbReference>
<evidence type="ECO:0000313" key="2">
    <source>
        <dbReference type="Proteomes" id="UP000295210"/>
    </source>
</evidence>
<gene>
    <name evidence="1" type="ORF">C7378_2275</name>
</gene>
<reference evidence="1 2" key="1">
    <citation type="submission" date="2019-03" db="EMBL/GenBank/DDBJ databases">
        <title>Genomic Encyclopedia of Type Strains, Phase IV (KMG-IV): sequencing the most valuable type-strain genomes for metagenomic binning, comparative biology and taxonomic classification.</title>
        <authorList>
            <person name="Goeker M."/>
        </authorList>
    </citation>
    <scope>NUCLEOTIDE SEQUENCE [LARGE SCALE GENOMIC DNA]</scope>
    <source>
        <strain evidence="1 2">DSM 103428</strain>
    </source>
</reference>
<dbReference type="RefSeq" id="WP_131996378.1">
    <property type="nucleotide sequence ID" value="NZ_SMGK01000003.1"/>
</dbReference>
<organism evidence="1 2">
    <name type="scientific">Acidipila rosea</name>
    <dbReference type="NCBI Taxonomy" id="768535"/>
    <lineage>
        <taxon>Bacteria</taxon>
        <taxon>Pseudomonadati</taxon>
        <taxon>Acidobacteriota</taxon>
        <taxon>Terriglobia</taxon>
        <taxon>Terriglobales</taxon>
        <taxon>Acidobacteriaceae</taxon>
        <taxon>Acidipila</taxon>
    </lineage>
</organism>
<dbReference type="OrthoDB" id="8807075at2"/>
<proteinExistence type="predicted"/>
<name>A0A4R1L672_9BACT</name>
<keyword evidence="2" id="KW-1185">Reference proteome</keyword>